<dbReference type="EMBL" id="VTWT01000013">
    <property type="protein sequence ID" value="KAA9325174.1"/>
    <property type="molecule type" value="Genomic_DNA"/>
</dbReference>
<evidence type="ECO:0000259" key="11">
    <source>
        <dbReference type="Pfam" id="PF10590"/>
    </source>
</evidence>
<evidence type="ECO:0000256" key="1">
    <source>
        <dbReference type="ARBA" id="ARBA00007301"/>
    </source>
</evidence>
<keyword evidence="5 7" id="KW-0560">Oxidoreductase</keyword>
<dbReference type="NCBIfam" id="NF004231">
    <property type="entry name" value="PRK05679.1"/>
    <property type="match status" value="1"/>
</dbReference>
<dbReference type="SUPFAM" id="SSF50475">
    <property type="entry name" value="FMN-binding split barrel"/>
    <property type="match status" value="1"/>
</dbReference>
<comment type="pathway">
    <text evidence="7">Cofactor metabolism; pyridoxal 5'-phosphate salvage; pyridoxal 5'-phosphate from pyridoxine 5'-phosphate: step 1/1.</text>
</comment>
<evidence type="ECO:0000256" key="3">
    <source>
        <dbReference type="ARBA" id="ARBA00022630"/>
    </source>
</evidence>
<dbReference type="EC" id="1.4.3.5" evidence="7"/>
<dbReference type="GO" id="GO:0004733">
    <property type="term" value="F:pyridoxamine phosphate oxidase activity"/>
    <property type="evidence" value="ECO:0007669"/>
    <property type="project" value="UniProtKB-UniRule"/>
</dbReference>
<evidence type="ECO:0000256" key="7">
    <source>
        <dbReference type="HAMAP-Rule" id="MF_01629"/>
    </source>
</evidence>
<sequence>MNQPPSLADIRKNYSLKELSKSSVLPDPVMQFELWLNEALQANVEEATAMVLSTATPQGRPSARVVLLKGIENGCFLFYTNYESRKGNQLLENPFGAITFFWPALERQVRLEGKISKVPEIVSDTYFNSRPVGSQVGAWASPQSRTVENREALEQAEKQFASQFEGKPHIPRPAHWGGFQLEPDYVEFWQGRPNRLHDRIVYDKQETGNWQIKRLAP</sequence>
<keyword evidence="13" id="KW-1185">Reference proteome</keyword>
<feature type="domain" description="Pyridoxine 5'-phosphate oxidase dimerisation C-terminal" evidence="11">
    <location>
        <begin position="176"/>
        <end position="217"/>
    </location>
</feature>
<dbReference type="UniPathway" id="UPA01068">
    <property type="reaction ID" value="UER00304"/>
</dbReference>
<keyword evidence="4 7" id="KW-0288">FMN</keyword>
<dbReference type="InterPro" id="IPR000659">
    <property type="entry name" value="Pyridox_Oxase"/>
</dbReference>
<dbReference type="GO" id="GO:0008615">
    <property type="term" value="P:pyridoxine biosynthetic process"/>
    <property type="evidence" value="ECO:0007669"/>
    <property type="project" value="UniProtKB-UniRule"/>
</dbReference>
<dbReference type="Pfam" id="PF10590">
    <property type="entry name" value="PNP_phzG_C"/>
    <property type="match status" value="1"/>
</dbReference>
<evidence type="ECO:0000259" key="10">
    <source>
        <dbReference type="Pfam" id="PF01243"/>
    </source>
</evidence>
<gene>
    <name evidence="7 12" type="primary">pdxH</name>
    <name evidence="12" type="ORF">F0P94_18265</name>
</gene>
<feature type="binding site" evidence="7 9">
    <location>
        <position position="199"/>
    </location>
    <ligand>
        <name>FMN</name>
        <dbReference type="ChEBI" id="CHEBI:58210"/>
    </ligand>
</feature>
<feature type="binding site" evidence="7 8">
    <location>
        <position position="69"/>
    </location>
    <ligand>
        <name>substrate</name>
    </ligand>
</feature>
<dbReference type="RefSeq" id="WP_150905768.1">
    <property type="nucleotide sequence ID" value="NZ_VTWT01000013.1"/>
</dbReference>
<feature type="binding site" evidence="7 8">
    <location>
        <begin position="195"/>
        <end position="197"/>
    </location>
    <ligand>
        <name>substrate</name>
    </ligand>
</feature>
<comment type="similarity">
    <text evidence="1 7">Belongs to the pyridoxamine 5'-phosphate oxidase family.</text>
</comment>
<evidence type="ECO:0000256" key="4">
    <source>
        <dbReference type="ARBA" id="ARBA00022643"/>
    </source>
</evidence>
<dbReference type="InterPro" id="IPR012349">
    <property type="entry name" value="Split_barrel_FMN-bd"/>
</dbReference>
<comment type="caution">
    <text evidence="12">The sequence shown here is derived from an EMBL/GenBank/DDBJ whole genome shotgun (WGS) entry which is preliminary data.</text>
</comment>
<feature type="binding site" evidence="7 9">
    <location>
        <position position="86"/>
    </location>
    <ligand>
        <name>FMN</name>
        <dbReference type="ChEBI" id="CHEBI:58210"/>
    </ligand>
</feature>
<comment type="function">
    <text evidence="7">Catalyzes the oxidation of either pyridoxine 5'-phosphate (PNP) or pyridoxamine 5'-phosphate (PMP) into pyridoxal 5'-phosphate (PLP).</text>
</comment>
<evidence type="ECO:0000256" key="5">
    <source>
        <dbReference type="ARBA" id="ARBA00023002"/>
    </source>
</evidence>
<dbReference type="PIRSF" id="PIRSF000190">
    <property type="entry name" value="Pyd_amn-ph_oxd"/>
    <property type="match status" value="1"/>
</dbReference>
<reference evidence="12 13" key="1">
    <citation type="submission" date="2019-09" db="EMBL/GenBank/DDBJ databases">
        <title>Genome sequence of Adhaeribacter sp. M2.</title>
        <authorList>
            <person name="Srinivasan S."/>
        </authorList>
    </citation>
    <scope>NUCLEOTIDE SEQUENCE [LARGE SCALE GENOMIC DNA]</scope>
    <source>
        <strain evidence="12 13">M2</strain>
    </source>
</reference>
<evidence type="ECO:0000256" key="8">
    <source>
        <dbReference type="PIRSR" id="PIRSR000190-1"/>
    </source>
</evidence>
<comment type="cofactor">
    <cofactor evidence="7 9">
        <name>FMN</name>
        <dbReference type="ChEBI" id="CHEBI:58210"/>
    </cofactor>
    <text evidence="7 9">Binds 1 FMN per subunit.</text>
</comment>
<dbReference type="InterPro" id="IPR011576">
    <property type="entry name" value="Pyridox_Oxase_N"/>
</dbReference>
<evidence type="ECO:0000313" key="12">
    <source>
        <dbReference type="EMBL" id="KAA9325174.1"/>
    </source>
</evidence>
<feature type="binding site" evidence="7 9">
    <location>
        <begin position="143"/>
        <end position="144"/>
    </location>
    <ligand>
        <name>FMN</name>
        <dbReference type="ChEBI" id="CHEBI:58210"/>
    </ligand>
</feature>
<accession>A0A5N1IKI5</accession>
<dbReference type="PANTHER" id="PTHR10851">
    <property type="entry name" value="PYRIDOXINE-5-PHOSPHATE OXIDASE"/>
    <property type="match status" value="1"/>
</dbReference>
<dbReference type="FunFam" id="2.30.110.10:FF:000020">
    <property type="entry name" value="PNPO isoform 11"/>
    <property type="match status" value="1"/>
</dbReference>
<dbReference type="NCBIfam" id="TIGR00558">
    <property type="entry name" value="pdxH"/>
    <property type="match status" value="1"/>
</dbReference>
<comment type="catalytic activity">
    <reaction evidence="7">
        <text>pyridoxine 5'-phosphate + O2 = pyridoxal 5'-phosphate + H2O2</text>
        <dbReference type="Rhea" id="RHEA:15149"/>
        <dbReference type="ChEBI" id="CHEBI:15379"/>
        <dbReference type="ChEBI" id="CHEBI:16240"/>
        <dbReference type="ChEBI" id="CHEBI:58589"/>
        <dbReference type="ChEBI" id="CHEBI:597326"/>
        <dbReference type="EC" id="1.4.3.5"/>
    </reaction>
</comment>
<dbReference type="AlphaFoldDB" id="A0A5N1IKI5"/>
<dbReference type="Proteomes" id="UP000326570">
    <property type="component" value="Unassembled WGS sequence"/>
</dbReference>
<name>A0A5N1IKI5_9BACT</name>
<feature type="binding site" evidence="7 9">
    <location>
        <position position="108"/>
    </location>
    <ligand>
        <name>FMN</name>
        <dbReference type="ChEBI" id="CHEBI:58210"/>
    </ligand>
</feature>
<feature type="binding site" evidence="7 8">
    <location>
        <position position="126"/>
    </location>
    <ligand>
        <name>substrate</name>
    </ligand>
</feature>
<dbReference type="PANTHER" id="PTHR10851:SF0">
    <property type="entry name" value="PYRIDOXINE-5'-PHOSPHATE OXIDASE"/>
    <property type="match status" value="1"/>
</dbReference>
<dbReference type="PROSITE" id="PS01064">
    <property type="entry name" value="PYRIDOX_OXIDASE"/>
    <property type="match status" value="1"/>
</dbReference>
<feature type="binding site" evidence="7 8">
    <location>
        <position position="130"/>
    </location>
    <ligand>
        <name>substrate</name>
    </ligand>
</feature>
<evidence type="ECO:0000256" key="6">
    <source>
        <dbReference type="ARBA" id="ARBA00023096"/>
    </source>
</evidence>
<feature type="binding site" evidence="7 8">
    <location>
        <position position="134"/>
    </location>
    <ligand>
        <name>substrate</name>
    </ligand>
</feature>
<dbReference type="Gene3D" id="2.30.110.10">
    <property type="entry name" value="Electron Transport, Fmn-binding Protein, Chain A"/>
    <property type="match status" value="1"/>
</dbReference>
<dbReference type="InterPro" id="IPR019576">
    <property type="entry name" value="Pyridoxamine_oxidase_dimer_C"/>
</dbReference>
<protein>
    <recommendedName>
        <fullName evidence="7">Pyridoxine/pyridoxamine 5'-phosphate oxidase</fullName>
        <ecNumber evidence="7">1.4.3.5</ecNumber>
    </recommendedName>
    <alternativeName>
        <fullName evidence="7">PNP/PMP oxidase</fullName>
        <shortName evidence="7">PNPOx</shortName>
    </alternativeName>
    <alternativeName>
        <fullName evidence="7">Pyridoxal 5'-phosphate synthase</fullName>
    </alternativeName>
</protein>
<proteinExistence type="inferred from homology"/>
<dbReference type="Pfam" id="PF01243">
    <property type="entry name" value="PNPOx_N"/>
    <property type="match status" value="1"/>
</dbReference>
<feature type="binding site" evidence="7 9">
    <location>
        <position position="85"/>
    </location>
    <ligand>
        <name>FMN</name>
        <dbReference type="ChEBI" id="CHEBI:58210"/>
    </ligand>
</feature>
<evidence type="ECO:0000256" key="9">
    <source>
        <dbReference type="PIRSR" id="PIRSR000190-2"/>
    </source>
</evidence>
<keyword evidence="6 7" id="KW-0664">Pyridoxine biosynthesis</keyword>
<dbReference type="HAMAP" id="MF_01629">
    <property type="entry name" value="PdxH"/>
    <property type="match status" value="1"/>
</dbReference>
<comment type="subunit">
    <text evidence="2 7">Homodimer.</text>
</comment>
<comment type="catalytic activity">
    <reaction evidence="7">
        <text>pyridoxamine 5'-phosphate + O2 + H2O = pyridoxal 5'-phosphate + H2O2 + NH4(+)</text>
        <dbReference type="Rhea" id="RHEA:15817"/>
        <dbReference type="ChEBI" id="CHEBI:15377"/>
        <dbReference type="ChEBI" id="CHEBI:15379"/>
        <dbReference type="ChEBI" id="CHEBI:16240"/>
        <dbReference type="ChEBI" id="CHEBI:28938"/>
        <dbReference type="ChEBI" id="CHEBI:58451"/>
        <dbReference type="ChEBI" id="CHEBI:597326"/>
        <dbReference type="EC" id="1.4.3.5"/>
    </reaction>
</comment>
<feature type="binding site" evidence="8">
    <location>
        <begin position="11"/>
        <end position="14"/>
    </location>
    <ligand>
        <name>substrate</name>
    </ligand>
</feature>
<keyword evidence="3 7" id="KW-0285">Flavoprotein</keyword>
<dbReference type="InterPro" id="IPR019740">
    <property type="entry name" value="Pyridox_Oxase_CS"/>
</dbReference>
<feature type="binding site" evidence="7 9">
    <location>
        <begin position="64"/>
        <end position="69"/>
    </location>
    <ligand>
        <name>FMN</name>
        <dbReference type="ChEBI" id="CHEBI:58210"/>
    </ligand>
</feature>
<feature type="binding site" evidence="7 9">
    <location>
        <begin position="79"/>
        <end position="80"/>
    </location>
    <ligand>
        <name>FMN</name>
        <dbReference type="ChEBI" id="CHEBI:58210"/>
    </ligand>
</feature>
<feature type="binding site" evidence="7 9">
    <location>
        <position position="189"/>
    </location>
    <ligand>
        <name>FMN</name>
        <dbReference type="ChEBI" id="CHEBI:58210"/>
    </ligand>
</feature>
<comment type="pathway">
    <text evidence="7">Cofactor metabolism; pyridoxal 5'-phosphate salvage; pyridoxal 5'-phosphate from pyridoxamine 5'-phosphate: step 1/1.</text>
</comment>
<dbReference type="GO" id="GO:0010181">
    <property type="term" value="F:FMN binding"/>
    <property type="evidence" value="ECO:0007669"/>
    <property type="project" value="UniProtKB-UniRule"/>
</dbReference>
<evidence type="ECO:0000313" key="13">
    <source>
        <dbReference type="Proteomes" id="UP000326570"/>
    </source>
</evidence>
<organism evidence="12 13">
    <name type="scientific">Adhaeribacter soli</name>
    <dbReference type="NCBI Taxonomy" id="2607655"/>
    <lineage>
        <taxon>Bacteria</taxon>
        <taxon>Pseudomonadati</taxon>
        <taxon>Bacteroidota</taxon>
        <taxon>Cytophagia</taxon>
        <taxon>Cytophagales</taxon>
        <taxon>Hymenobacteraceae</taxon>
        <taxon>Adhaeribacter</taxon>
    </lineage>
</organism>
<feature type="domain" description="Pyridoxamine 5'-phosphate oxidase N-terminal" evidence="10">
    <location>
        <begin position="36"/>
        <end position="156"/>
    </location>
</feature>
<evidence type="ECO:0000256" key="2">
    <source>
        <dbReference type="ARBA" id="ARBA00011738"/>
    </source>
</evidence>